<evidence type="ECO:0000256" key="7">
    <source>
        <dbReference type="ARBA" id="ARBA00022759"/>
    </source>
</evidence>
<evidence type="ECO:0000259" key="14">
    <source>
        <dbReference type="PROSITE" id="PS50880"/>
    </source>
</evidence>
<keyword evidence="4 11" id="KW-0540">Nuclease</keyword>
<dbReference type="Pfam" id="PF13331">
    <property type="entry name" value="DUF4093"/>
    <property type="match status" value="1"/>
</dbReference>
<comment type="subcellular location">
    <subcellularLocation>
        <location evidence="11">Cytoplasm</location>
    </subcellularLocation>
</comment>
<comment type="function">
    <text evidence="11">Required for correct processing of both the 5' and 3' ends of 5S rRNA precursor. Cleaves both sides of a double-stranded region yielding mature 5S rRNA in one step.</text>
</comment>
<evidence type="ECO:0000256" key="12">
    <source>
        <dbReference type="NCBIfam" id="TIGR00334"/>
    </source>
</evidence>
<dbReference type="Gene3D" id="3.40.1360.10">
    <property type="match status" value="1"/>
</dbReference>
<dbReference type="PANTHER" id="PTHR39156:SF1">
    <property type="entry name" value="RIBONUCLEASE M5"/>
    <property type="match status" value="1"/>
</dbReference>
<dbReference type="SUPFAM" id="SSF110455">
    <property type="entry name" value="Toprim domain"/>
    <property type="match status" value="1"/>
</dbReference>
<dbReference type="InterPro" id="IPR034141">
    <property type="entry name" value="TOPRIM_RNase_M5-like"/>
</dbReference>
<evidence type="ECO:0000313" key="16">
    <source>
        <dbReference type="Proteomes" id="UP000516160"/>
    </source>
</evidence>
<comment type="similarity">
    <text evidence="11">Belongs to the ribonuclease M5 family.</text>
</comment>
<protein>
    <recommendedName>
        <fullName evidence="11 12">Ribonuclease M5</fullName>
        <ecNumber evidence="11 12">3.1.26.8</ecNumber>
    </recommendedName>
    <alternativeName>
        <fullName evidence="11">RNase M5</fullName>
    </alternativeName>
    <alternativeName>
        <fullName evidence="11">Ribosomal RNA terminal maturase M5</fullName>
    </alternativeName>
</protein>
<dbReference type="InterPro" id="IPR004466">
    <property type="entry name" value="RNase_M5"/>
</dbReference>
<keyword evidence="3 11" id="KW-0698">rRNA processing</keyword>
<keyword evidence="16" id="KW-1185">Reference proteome</keyword>
<evidence type="ECO:0000256" key="2">
    <source>
        <dbReference type="ARBA" id="ARBA00022517"/>
    </source>
</evidence>
<dbReference type="GO" id="GO:0046872">
    <property type="term" value="F:metal ion binding"/>
    <property type="evidence" value="ECO:0007669"/>
    <property type="project" value="UniProtKB-KW"/>
</dbReference>
<evidence type="ECO:0000256" key="1">
    <source>
        <dbReference type="ARBA" id="ARBA00022490"/>
    </source>
</evidence>
<keyword evidence="7 11" id="KW-0255">Endonuclease</keyword>
<accession>A0A7G9W882</accession>
<gene>
    <name evidence="11 15" type="primary">rnmV</name>
    <name evidence="15" type="ORF">HYG86_08965</name>
</gene>
<keyword evidence="8 11" id="KW-0378">Hydrolase</keyword>
<dbReference type="Proteomes" id="UP000516160">
    <property type="component" value="Chromosome"/>
</dbReference>
<evidence type="ECO:0000256" key="13">
    <source>
        <dbReference type="SAM" id="Coils"/>
    </source>
</evidence>
<evidence type="ECO:0000256" key="9">
    <source>
        <dbReference type="ARBA" id="ARBA00022842"/>
    </source>
</evidence>
<sequence length="188" mass="21097">MREVIVVEGKNDFHAVKRAVPEAEIIITSGFGLNSQIIQRIKIAHEKRGVIVLTDPDHMGEIIRKKIEEHVPGVKHCFIPRGKATKENDIGIENVDPEVIREALKKVHKVSNKNKNYEEQREEFTTLDLIENDLALSSKASTNRAEIGAILGIGYGNAKTFLSRLNTYGISRQEFDEALKKVRGENNG</sequence>
<dbReference type="PROSITE" id="PS50880">
    <property type="entry name" value="TOPRIM"/>
    <property type="match status" value="1"/>
</dbReference>
<keyword evidence="10 11" id="KW-0694">RNA-binding</keyword>
<reference evidence="15 16" key="1">
    <citation type="submission" date="2020-07" db="EMBL/GenBank/DDBJ databases">
        <title>Alkalicella. sp. LB2 genome.</title>
        <authorList>
            <person name="Postec A."/>
            <person name="Quemeneur M."/>
        </authorList>
    </citation>
    <scope>NUCLEOTIDE SEQUENCE [LARGE SCALE GENOMIC DNA]</scope>
    <source>
        <strain evidence="15 16">LB2</strain>
    </source>
</reference>
<evidence type="ECO:0000256" key="4">
    <source>
        <dbReference type="ARBA" id="ARBA00022722"/>
    </source>
</evidence>
<organism evidence="15 16">
    <name type="scientific">Alkalicella caledoniensis</name>
    <dbReference type="NCBI Taxonomy" id="2731377"/>
    <lineage>
        <taxon>Bacteria</taxon>
        <taxon>Bacillati</taxon>
        <taxon>Bacillota</taxon>
        <taxon>Clostridia</taxon>
        <taxon>Eubacteriales</taxon>
        <taxon>Proteinivoracaceae</taxon>
        <taxon>Alkalicella</taxon>
    </lineage>
</organism>
<dbReference type="NCBIfam" id="TIGR00334">
    <property type="entry name" value="5S_RNA_mat_M5"/>
    <property type="match status" value="1"/>
</dbReference>
<keyword evidence="1 11" id="KW-0963">Cytoplasm</keyword>
<dbReference type="KEGG" id="acae:HYG86_08965"/>
<keyword evidence="6 11" id="KW-0699">rRNA-binding</keyword>
<evidence type="ECO:0000256" key="11">
    <source>
        <dbReference type="HAMAP-Rule" id="MF_01469"/>
    </source>
</evidence>
<dbReference type="GO" id="GO:0019843">
    <property type="term" value="F:rRNA binding"/>
    <property type="evidence" value="ECO:0007669"/>
    <property type="project" value="UniProtKB-KW"/>
</dbReference>
<dbReference type="Pfam" id="PF01751">
    <property type="entry name" value="Toprim"/>
    <property type="match status" value="1"/>
</dbReference>
<dbReference type="GO" id="GO:0006364">
    <property type="term" value="P:rRNA processing"/>
    <property type="evidence" value="ECO:0007669"/>
    <property type="project" value="UniProtKB-UniRule"/>
</dbReference>
<dbReference type="RefSeq" id="WP_213168979.1">
    <property type="nucleotide sequence ID" value="NZ_CP058559.1"/>
</dbReference>
<dbReference type="AlphaFoldDB" id="A0A7G9W882"/>
<feature type="coiled-coil region" evidence="13">
    <location>
        <begin position="100"/>
        <end position="127"/>
    </location>
</feature>
<keyword evidence="5" id="KW-0479">Metal-binding</keyword>
<feature type="domain" description="Toprim" evidence="14">
    <location>
        <begin position="2"/>
        <end position="86"/>
    </location>
</feature>
<evidence type="ECO:0000256" key="10">
    <source>
        <dbReference type="ARBA" id="ARBA00022884"/>
    </source>
</evidence>
<name>A0A7G9W882_ALKCA</name>
<dbReference type="GO" id="GO:0005737">
    <property type="term" value="C:cytoplasm"/>
    <property type="evidence" value="ECO:0007669"/>
    <property type="project" value="UniProtKB-SubCell"/>
</dbReference>
<dbReference type="InterPro" id="IPR025156">
    <property type="entry name" value="RNase_M5_C"/>
</dbReference>
<evidence type="ECO:0000256" key="8">
    <source>
        <dbReference type="ARBA" id="ARBA00022801"/>
    </source>
</evidence>
<dbReference type="HAMAP" id="MF_01469">
    <property type="entry name" value="RNase_M5"/>
    <property type="match status" value="1"/>
</dbReference>
<dbReference type="GO" id="GO:0043822">
    <property type="term" value="F:ribonuclease M5 activity"/>
    <property type="evidence" value="ECO:0007669"/>
    <property type="project" value="UniProtKB-UniRule"/>
</dbReference>
<evidence type="ECO:0000256" key="3">
    <source>
        <dbReference type="ARBA" id="ARBA00022552"/>
    </source>
</evidence>
<proteinExistence type="inferred from homology"/>
<evidence type="ECO:0000256" key="6">
    <source>
        <dbReference type="ARBA" id="ARBA00022730"/>
    </source>
</evidence>
<comment type="catalytic activity">
    <reaction evidence="11">
        <text>Endonucleolytic cleavage of RNA, removing 21 and 42 nucleotides, respectively, from the 5'- and 3'-termini of a 5S-rRNA precursor.</text>
        <dbReference type="EC" id="3.1.26.8"/>
    </reaction>
</comment>
<dbReference type="EMBL" id="CP058559">
    <property type="protein sequence ID" value="QNO14894.1"/>
    <property type="molecule type" value="Genomic_DNA"/>
</dbReference>
<evidence type="ECO:0000313" key="15">
    <source>
        <dbReference type="EMBL" id="QNO14894.1"/>
    </source>
</evidence>
<keyword evidence="9" id="KW-0460">Magnesium</keyword>
<dbReference type="SMART" id="SM00493">
    <property type="entry name" value="TOPRIM"/>
    <property type="match status" value="1"/>
</dbReference>
<dbReference type="InterPro" id="IPR006171">
    <property type="entry name" value="TOPRIM_dom"/>
</dbReference>
<evidence type="ECO:0000256" key="5">
    <source>
        <dbReference type="ARBA" id="ARBA00022723"/>
    </source>
</evidence>
<dbReference type="CDD" id="cd01027">
    <property type="entry name" value="TOPRIM_RNase_M5_like"/>
    <property type="match status" value="1"/>
</dbReference>
<dbReference type="PANTHER" id="PTHR39156">
    <property type="entry name" value="RIBONUCLEASE M5"/>
    <property type="match status" value="1"/>
</dbReference>
<keyword evidence="2 11" id="KW-0690">Ribosome biogenesis</keyword>
<keyword evidence="13" id="KW-0175">Coiled coil</keyword>
<dbReference type="EC" id="3.1.26.8" evidence="11 12"/>